<feature type="compositionally biased region" description="Polar residues" evidence="1">
    <location>
        <begin position="85"/>
        <end position="101"/>
    </location>
</feature>
<keyword evidence="2" id="KW-0472">Membrane</keyword>
<keyword evidence="2" id="KW-1133">Transmembrane helix</keyword>
<accession>A0A1G2ASZ4</accession>
<evidence type="ECO:0000256" key="2">
    <source>
        <dbReference type="SAM" id="Phobius"/>
    </source>
</evidence>
<protein>
    <submittedName>
        <fullName evidence="3">Uncharacterized protein</fullName>
    </submittedName>
</protein>
<evidence type="ECO:0000313" key="3">
    <source>
        <dbReference type="EMBL" id="OGY79993.1"/>
    </source>
</evidence>
<dbReference type="STRING" id="1798540.A3B74_05030"/>
<gene>
    <name evidence="3" type="ORF">A3B74_05030</name>
</gene>
<feature type="transmembrane region" description="Helical" evidence="2">
    <location>
        <begin position="21"/>
        <end position="41"/>
    </location>
</feature>
<dbReference type="PROSITE" id="PS51257">
    <property type="entry name" value="PROKAR_LIPOPROTEIN"/>
    <property type="match status" value="1"/>
</dbReference>
<evidence type="ECO:0000256" key="1">
    <source>
        <dbReference type="SAM" id="MobiDB-lite"/>
    </source>
</evidence>
<proteinExistence type="predicted"/>
<reference evidence="3 4" key="1">
    <citation type="journal article" date="2016" name="Nat. Commun.">
        <title>Thousands of microbial genomes shed light on interconnected biogeochemical processes in an aquifer system.</title>
        <authorList>
            <person name="Anantharaman K."/>
            <person name="Brown C.T."/>
            <person name="Hug L.A."/>
            <person name="Sharon I."/>
            <person name="Castelle C.J."/>
            <person name="Probst A.J."/>
            <person name="Thomas B.C."/>
            <person name="Singh A."/>
            <person name="Wilkins M.J."/>
            <person name="Karaoz U."/>
            <person name="Brodie E.L."/>
            <person name="Williams K.H."/>
            <person name="Hubbard S.S."/>
            <person name="Banfield J.F."/>
        </authorList>
    </citation>
    <scope>NUCLEOTIDE SEQUENCE [LARGE SCALE GENOMIC DNA]</scope>
</reference>
<evidence type="ECO:0000313" key="4">
    <source>
        <dbReference type="Proteomes" id="UP000177165"/>
    </source>
</evidence>
<feature type="region of interest" description="Disordered" evidence="1">
    <location>
        <begin position="82"/>
        <end position="101"/>
    </location>
</feature>
<dbReference type="AlphaFoldDB" id="A0A1G2ASZ4"/>
<sequence length="139" mass="15369">MKKSQDEKFYHRPLTMKQSHRHALLWFAVGISCAIVFFIWITSFQSQLLQSGATSSKTSSSDIISTLEAFRDALESGIQKIPGFSEQTTNSSGSTDTQATVSDTLPPAQVQVYEEAIFPDVVNLENVNADDFTTESNVQ</sequence>
<comment type="caution">
    <text evidence="3">The sequence shown here is derived from an EMBL/GenBank/DDBJ whole genome shotgun (WGS) entry which is preliminary data.</text>
</comment>
<organism evidence="3 4">
    <name type="scientific">Candidatus Kerfeldbacteria bacterium RIFCSPHIGHO2_02_FULL_42_14</name>
    <dbReference type="NCBI Taxonomy" id="1798540"/>
    <lineage>
        <taxon>Bacteria</taxon>
        <taxon>Candidatus Kerfeldiibacteriota</taxon>
    </lineage>
</organism>
<dbReference type="EMBL" id="MHKB01000002">
    <property type="protein sequence ID" value="OGY79993.1"/>
    <property type="molecule type" value="Genomic_DNA"/>
</dbReference>
<name>A0A1G2ASZ4_9BACT</name>
<dbReference type="Proteomes" id="UP000177165">
    <property type="component" value="Unassembled WGS sequence"/>
</dbReference>
<keyword evidence="2" id="KW-0812">Transmembrane</keyword>